<evidence type="ECO:0000259" key="13">
    <source>
        <dbReference type="PROSITE" id="PS50868"/>
    </source>
</evidence>
<feature type="domain" description="Post-SET" evidence="13">
    <location>
        <begin position="431"/>
        <end position="447"/>
    </location>
</feature>
<dbReference type="GO" id="GO:0032259">
    <property type="term" value="P:methylation"/>
    <property type="evidence" value="ECO:0007669"/>
    <property type="project" value="UniProtKB-KW"/>
</dbReference>
<protein>
    <submittedName>
        <fullName evidence="15">Histone-lysine N-methyltransferase ASHR3</fullName>
    </submittedName>
</protein>
<keyword evidence="8" id="KW-0863">Zinc-finger</keyword>
<evidence type="ECO:0000256" key="1">
    <source>
        <dbReference type="ARBA" id="ARBA00004123"/>
    </source>
</evidence>
<dbReference type="SMART" id="SM00249">
    <property type="entry name" value="PHD"/>
    <property type="match status" value="1"/>
</dbReference>
<keyword evidence="5 15" id="KW-0808">Transferase</keyword>
<dbReference type="SMART" id="SM00317">
    <property type="entry name" value="SET"/>
    <property type="match status" value="1"/>
</dbReference>
<feature type="compositionally biased region" description="Polar residues" evidence="11">
    <location>
        <begin position="13"/>
        <end position="35"/>
    </location>
</feature>
<dbReference type="GO" id="GO:0005634">
    <property type="term" value="C:nucleus"/>
    <property type="evidence" value="ECO:0007669"/>
    <property type="project" value="UniProtKB-SubCell"/>
</dbReference>
<keyword evidence="3" id="KW-0158">Chromosome</keyword>
<dbReference type="GO" id="GO:0008270">
    <property type="term" value="F:zinc ion binding"/>
    <property type="evidence" value="ECO:0007669"/>
    <property type="project" value="UniProtKB-KW"/>
</dbReference>
<keyword evidence="10" id="KW-0539">Nucleus</keyword>
<feature type="domain" description="SET" evidence="12">
    <location>
        <begin position="308"/>
        <end position="425"/>
    </location>
</feature>
<sequence>MPQHLSKPVVRSSPRTLTRLPNNKNPSTYSRMTSNSVDDHFNDSISKKKSGVSESKLFLPFLEGARKLAECRVCENVIYPGDEVHCSVQDCSVAYHSRCANDRFGLLRSPEKFKCPQHACYHCKKKLPSWRCGICELASHDKCAAFPEYVVRSNVTPGKIICWRHSSDSPPLKHAAPASSIEEVFRRLPLPYTEKEFSIDLTMVDNAVPASSIKEVFRCLQLSLVEKEFTIDRIRKNPKGDSLKPPSYVKIKKNAYLTKKEVDEKDGCTACGFDICPQECICRCLNISCSNVCKCSENCTNRPFQETKKLKLIKTQDRGWGVEAAEFINEGDFIIEYVGEVLDEAVCERRFWDMKAQGVTQFYMVSVRKDFNIDASVKGNESRFLNHSCDPNCELQQWDVNGMTCLGIFANSSIEPGEELTFDYRFELYGEEVECRCGASNCRGHLGTKKKTREKKKTE</sequence>
<feature type="domain" description="AWS" evidence="14">
    <location>
        <begin position="266"/>
        <end position="308"/>
    </location>
</feature>
<dbReference type="Gene3D" id="3.30.40.10">
    <property type="entry name" value="Zinc/RING finger domain, C3HC4 (zinc finger)"/>
    <property type="match status" value="1"/>
</dbReference>
<evidence type="ECO:0000259" key="14">
    <source>
        <dbReference type="PROSITE" id="PS51215"/>
    </source>
</evidence>
<dbReference type="PANTHER" id="PTHR22884">
    <property type="entry name" value="SET DOMAIN PROTEINS"/>
    <property type="match status" value="1"/>
</dbReference>
<dbReference type="InterPro" id="IPR046341">
    <property type="entry name" value="SET_dom_sf"/>
</dbReference>
<dbReference type="GO" id="GO:0042054">
    <property type="term" value="F:histone methyltransferase activity"/>
    <property type="evidence" value="ECO:0007669"/>
    <property type="project" value="InterPro"/>
</dbReference>
<evidence type="ECO:0000256" key="3">
    <source>
        <dbReference type="ARBA" id="ARBA00022454"/>
    </source>
</evidence>
<evidence type="ECO:0000256" key="5">
    <source>
        <dbReference type="ARBA" id="ARBA00022679"/>
    </source>
</evidence>
<dbReference type="InterPro" id="IPR001214">
    <property type="entry name" value="SET_dom"/>
</dbReference>
<dbReference type="InterPro" id="IPR001965">
    <property type="entry name" value="Znf_PHD"/>
</dbReference>
<evidence type="ECO:0000256" key="4">
    <source>
        <dbReference type="ARBA" id="ARBA00022603"/>
    </source>
</evidence>
<evidence type="ECO:0000256" key="8">
    <source>
        <dbReference type="ARBA" id="ARBA00022771"/>
    </source>
</evidence>
<keyword evidence="4 15" id="KW-0489">Methyltransferase</keyword>
<evidence type="ECO:0000256" key="9">
    <source>
        <dbReference type="ARBA" id="ARBA00022833"/>
    </source>
</evidence>
<dbReference type="InterPro" id="IPR050777">
    <property type="entry name" value="SET2_Histone-Lys_MeTrsfase"/>
</dbReference>
<proteinExistence type="predicted"/>
<dbReference type="GO" id="GO:0005694">
    <property type="term" value="C:chromosome"/>
    <property type="evidence" value="ECO:0007669"/>
    <property type="project" value="UniProtKB-SubCell"/>
</dbReference>
<dbReference type="PROSITE" id="PS51215">
    <property type="entry name" value="AWS"/>
    <property type="match status" value="1"/>
</dbReference>
<evidence type="ECO:0000256" key="10">
    <source>
        <dbReference type="ARBA" id="ARBA00023242"/>
    </source>
</evidence>
<evidence type="ECO:0000256" key="7">
    <source>
        <dbReference type="ARBA" id="ARBA00022723"/>
    </source>
</evidence>
<evidence type="ECO:0000256" key="6">
    <source>
        <dbReference type="ARBA" id="ARBA00022691"/>
    </source>
</evidence>
<dbReference type="PROSITE" id="PS50280">
    <property type="entry name" value="SET"/>
    <property type="match status" value="1"/>
</dbReference>
<dbReference type="InterPro" id="IPR013083">
    <property type="entry name" value="Znf_RING/FYVE/PHD"/>
</dbReference>
<dbReference type="PROSITE" id="PS50868">
    <property type="entry name" value="POST_SET"/>
    <property type="match status" value="1"/>
</dbReference>
<organism evidence="15">
    <name type="scientific">Tanacetum cinerariifolium</name>
    <name type="common">Dalmatian daisy</name>
    <name type="synonym">Chrysanthemum cinerariifolium</name>
    <dbReference type="NCBI Taxonomy" id="118510"/>
    <lineage>
        <taxon>Eukaryota</taxon>
        <taxon>Viridiplantae</taxon>
        <taxon>Streptophyta</taxon>
        <taxon>Embryophyta</taxon>
        <taxon>Tracheophyta</taxon>
        <taxon>Spermatophyta</taxon>
        <taxon>Magnoliopsida</taxon>
        <taxon>eudicotyledons</taxon>
        <taxon>Gunneridae</taxon>
        <taxon>Pentapetalae</taxon>
        <taxon>asterids</taxon>
        <taxon>campanulids</taxon>
        <taxon>Asterales</taxon>
        <taxon>Asteraceae</taxon>
        <taxon>Asteroideae</taxon>
        <taxon>Anthemideae</taxon>
        <taxon>Anthemidinae</taxon>
        <taxon>Tanacetum</taxon>
    </lineage>
</organism>
<comment type="caution">
    <text evidence="15">The sequence shown here is derived from an EMBL/GenBank/DDBJ whole genome shotgun (WGS) entry which is preliminary data.</text>
</comment>
<dbReference type="EMBL" id="BKCJ010162434">
    <property type="protein sequence ID" value="GEY23929.1"/>
    <property type="molecule type" value="Genomic_DNA"/>
</dbReference>
<dbReference type="AlphaFoldDB" id="A0A699HI62"/>
<evidence type="ECO:0000259" key="12">
    <source>
        <dbReference type="PROSITE" id="PS50280"/>
    </source>
</evidence>
<keyword evidence="6" id="KW-0949">S-adenosyl-L-methionine</keyword>
<evidence type="ECO:0000256" key="2">
    <source>
        <dbReference type="ARBA" id="ARBA00004286"/>
    </source>
</evidence>
<evidence type="ECO:0000313" key="15">
    <source>
        <dbReference type="EMBL" id="GEY23929.1"/>
    </source>
</evidence>
<keyword evidence="7" id="KW-0479">Metal-binding</keyword>
<evidence type="ECO:0000256" key="11">
    <source>
        <dbReference type="SAM" id="MobiDB-lite"/>
    </source>
</evidence>
<dbReference type="SUPFAM" id="SSF82199">
    <property type="entry name" value="SET domain"/>
    <property type="match status" value="1"/>
</dbReference>
<keyword evidence="9" id="KW-0862">Zinc</keyword>
<dbReference type="InterPro" id="IPR006560">
    <property type="entry name" value="AWS_dom"/>
</dbReference>
<dbReference type="InterPro" id="IPR003616">
    <property type="entry name" value="Post-SET_dom"/>
</dbReference>
<feature type="region of interest" description="Disordered" evidence="11">
    <location>
        <begin position="1"/>
        <end position="35"/>
    </location>
</feature>
<accession>A0A699HI62</accession>
<comment type="subcellular location">
    <subcellularLocation>
        <location evidence="2">Chromosome</location>
    </subcellularLocation>
    <subcellularLocation>
        <location evidence="1">Nucleus</location>
    </subcellularLocation>
</comment>
<name>A0A699HI62_TANCI</name>
<dbReference type="Gene3D" id="2.170.270.10">
    <property type="entry name" value="SET domain"/>
    <property type="match status" value="1"/>
</dbReference>
<dbReference type="PROSITE" id="PS51578">
    <property type="entry name" value="SAM_MT43_SET2_2"/>
    <property type="match status" value="1"/>
</dbReference>
<dbReference type="Pfam" id="PF00856">
    <property type="entry name" value="SET"/>
    <property type="match status" value="1"/>
</dbReference>
<dbReference type="InterPro" id="IPR025787">
    <property type="entry name" value="Hist-Lys_N-MeTrfase_SET2_plant"/>
</dbReference>
<reference evidence="15" key="1">
    <citation type="journal article" date="2019" name="Sci. Rep.">
        <title>Draft genome of Tanacetum cinerariifolium, the natural source of mosquito coil.</title>
        <authorList>
            <person name="Yamashiro T."/>
            <person name="Shiraishi A."/>
            <person name="Satake H."/>
            <person name="Nakayama K."/>
        </authorList>
    </citation>
    <scope>NUCLEOTIDE SEQUENCE</scope>
</reference>
<dbReference type="SMART" id="SM00508">
    <property type="entry name" value="PostSET"/>
    <property type="match status" value="1"/>
</dbReference>
<gene>
    <name evidence="15" type="ORF">Tci_395903</name>
</gene>